<dbReference type="InterPro" id="IPR049730">
    <property type="entry name" value="SNF2/RAD54-like_C"/>
</dbReference>
<keyword evidence="1" id="KW-0547">Nucleotide-binding</keyword>
<dbReference type="GO" id="GO:0006281">
    <property type="term" value="P:DNA repair"/>
    <property type="evidence" value="ECO:0007669"/>
    <property type="project" value="TreeGrafter"/>
</dbReference>
<evidence type="ECO:0000313" key="7">
    <source>
        <dbReference type="Proteomes" id="UP000008983"/>
    </source>
</evidence>
<dbReference type="InterPro" id="IPR027417">
    <property type="entry name" value="P-loop_NTPase"/>
</dbReference>
<sequence>MKLSFEISSCYQLTGLAKIEQVKEYIKNLLENNTKIIVFAYHKQVLNILQQFLNQILCVSLIRIDGDVSSEKRFERVKEFQNNLNIKVALLSLAAASTGLTLTASSNVVFAEVYFLKLYTLYKFLSQLDWTPAIMCQAEDRAHRIGQKNNVLCHYILGQNTLDEILYQKLEKKTFTISQILDGEQKQFDNQKENLQIQSELQPNINQNQSIYHNTIQIQQQITVQNVNLLQEKKDFQQNNSQNKENKNFIKQDIISKQDTLNIKKNDDDYDEEEEIFIQNLVQYIYNIKMIKYIYIHILFRFKIQKRKNQFKTKIISKKIQNKIKNKVYQMEI</sequence>
<reference evidence="6 7" key="1">
    <citation type="submission" date="2011-07" db="EMBL/GenBank/DDBJ databases">
        <authorList>
            <person name="Coyne R."/>
            <person name="Brami D."/>
            <person name="Johnson J."/>
            <person name="Hostetler J."/>
            <person name="Hannick L."/>
            <person name="Clark T."/>
            <person name="Cassidy-Hanley D."/>
            <person name="Inman J."/>
        </authorList>
    </citation>
    <scope>NUCLEOTIDE SEQUENCE [LARGE SCALE GENOMIC DNA]</scope>
    <source>
        <strain evidence="6 7">G5</strain>
    </source>
</reference>
<accession>G0QKX9</accession>
<dbReference type="RefSeq" id="XP_004039434.1">
    <property type="nucleotide sequence ID" value="XM_004039386.1"/>
</dbReference>
<dbReference type="GO" id="GO:0031297">
    <property type="term" value="P:replication fork processing"/>
    <property type="evidence" value="ECO:0007669"/>
    <property type="project" value="TreeGrafter"/>
</dbReference>
<dbReference type="PANTHER" id="PTHR45766:SF3">
    <property type="entry name" value="DNA ANNEALING HELICASE AND ENDONUCLEASE ZRANB3"/>
    <property type="match status" value="1"/>
</dbReference>
<proteinExistence type="predicted"/>
<keyword evidence="7" id="KW-1185">Reference proteome</keyword>
<protein>
    <recommendedName>
        <fullName evidence="5">Helicase C-terminal domain-containing protein</fullName>
    </recommendedName>
</protein>
<evidence type="ECO:0000256" key="3">
    <source>
        <dbReference type="ARBA" id="ARBA00022806"/>
    </source>
</evidence>
<dbReference type="PROSITE" id="PS51194">
    <property type="entry name" value="HELICASE_CTER"/>
    <property type="match status" value="1"/>
</dbReference>
<name>G0QKX9_ICHMU</name>
<dbReference type="InParanoid" id="G0QKX9"/>
<dbReference type="AlphaFoldDB" id="G0QKX9"/>
<evidence type="ECO:0000256" key="1">
    <source>
        <dbReference type="ARBA" id="ARBA00022741"/>
    </source>
</evidence>
<evidence type="ECO:0000256" key="4">
    <source>
        <dbReference type="ARBA" id="ARBA00022840"/>
    </source>
</evidence>
<feature type="domain" description="Helicase C-terminal" evidence="5">
    <location>
        <begin position="21"/>
        <end position="196"/>
    </location>
</feature>
<evidence type="ECO:0000313" key="6">
    <source>
        <dbReference type="EMBL" id="EGR34130.1"/>
    </source>
</evidence>
<gene>
    <name evidence="6" type="ORF">IMG5_023540</name>
</gene>
<evidence type="ECO:0000256" key="2">
    <source>
        <dbReference type="ARBA" id="ARBA00022801"/>
    </source>
</evidence>
<dbReference type="Pfam" id="PF00271">
    <property type="entry name" value="Helicase_C"/>
    <property type="match status" value="1"/>
</dbReference>
<dbReference type="GO" id="GO:0004386">
    <property type="term" value="F:helicase activity"/>
    <property type="evidence" value="ECO:0007669"/>
    <property type="project" value="UniProtKB-KW"/>
</dbReference>
<dbReference type="GO" id="GO:0016787">
    <property type="term" value="F:hydrolase activity"/>
    <property type="evidence" value="ECO:0007669"/>
    <property type="project" value="UniProtKB-KW"/>
</dbReference>
<dbReference type="Proteomes" id="UP000008983">
    <property type="component" value="Unassembled WGS sequence"/>
</dbReference>
<dbReference type="GO" id="GO:0005524">
    <property type="term" value="F:ATP binding"/>
    <property type="evidence" value="ECO:0007669"/>
    <property type="project" value="UniProtKB-KW"/>
</dbReference>
<dbReference type="CDD" id="cd18793">
    <property type="entry name" value="SF2_C_SNF"/>
    <property type="match status" value="1"/>
</dbReference>
<dbReference type="Gene3D" id="3.40.50.300">
    <property type="entry name" value="P-loop containing nucleotide triphosphate hydrolases"/>
    <property type="match status" value="1"/>
</dbReference>
<dbReference type="EMBL" id="GL983202">
    <property type="protein sequence ID" value="EGR34130.1"/>
    <property type="molecule type" value="Genomic_DNA"/>
</dbReference>
<dbReference type="PANTHER" id="PTHR45766">
    <property type="entry name" value="DNA ANNEALING HELICASE AND ENDONUCLEASE ZRANB3 FAMILY MEMBER"/>
    <property type="match status" value="1"/>
</dbReference>
<dbReference type="SMART" id="SM00490">
    <property type="entry name" value="HELICc"/>
    <property type="match status" value="1"/>
</dbReference>
<dbReference type="InterPro" id="IPR001650">
    <property type="entry name" value="Helicase_C-like"/>
</dbReference>
<evidence type="ECO:0000259" key="5">
    <source>
        <dbReference type="PROSITE" id="PS51194"/>
    </source>
</evidence>
<keyword evidence="2" id="KW-0378">Hydrolase</keyword>
<dbReference type="GO" id="GO:0004520">
    <property type="term" value="F:DNA endonuclease activity"/>
    <property type="evidence" value="ECO:0007669"/>
    <property type="project" value="TreeGrafter"/>
</dbReference>
<organism evidence="6 7">
    <name type="scientific">Ichthyophthirius multifiliis</name>
    <name type="common">White spot disease agent</name>
    <name type="synonym">Ich</name>
    <dbReference type="NCBI Taxonomy" id="5932"/>
    <lineage>
        <taxon>Eukaryota</taxon>
        <taxon>Sar</taxon>
        <taxon>Alveolata</taxon>
        <taxon>Ciliophora</taxon>
        <taxon>Intramacronucleata</taxon>
        <taxon>Oligohymenophorea</taxon>
        <taxon>Hymenostomatida</taxon>
        <taxon>Ophryoglenina</taxon>
        <taxon>Ichthyophthirius</taxon>
    </lineage>
</organism>
<dbReference type="GeneID" id="14910307"/>
<keyword evidence="4" id="KW-0067">ATP-binding</keyword>
<dbReference type="SUPFAM" id="SSF52540">
    <property type="entry name" value="P-loop containing nucleoside triphosphate hydrolases"/>
    <property type="match status" value="1"/>
</dbReference>
<dbReference type="GO" id="GO:0043596">
    <property type="term" value="C:nuclear replication fork"/>
    <property type="evidence" value="ECO:0007669"/>
    <property type="project" value="TreeGrafter"/>
</dbReference>
<keyword evidence="3" id="KW-0347">Helicase</keyword>
<dbReference type="STRING" id="857967.G0QKX9"/>
<dbReference type="eggNOG" id="KOG1000">
    <property type="taxonomic scope" value="Eukaryota"/>
</dbReference>
<dbReference type="OrthoDB" id="2801544at2759"/>